<comment type="caution">
    <text evidence="1">The sequence shown here is derived from an EMBL/GenBank/DDBJ whole genome shotgun (WGS) entry which is preliminary data.</text>
</comment>
<name>A0A820GKH5_9BILA</name>
<evidence type="ECO:0000313" key="5">
    <source>
        <dbReference type="Proteomes" id="UP000663851"/>
    </source>
</evidence>
<keyword evidence="6" id="KW-1185">Reference proteome</keyword>
<dbReference type="Proteomes" id="UP000663873">
    <property type="component" value="Unassembled WGS sequence"/>
</dbReference>
<gene>
    <name evidence="1" type="ORF">HFQ381_LOCUS12137</name>
    <name evidence="4" type="ORF">QYT958_LOCUS18703</name>
    <name evidence="2" type="ORF">TSG867_LOCUS9265</name>
    <name evidence="3" type="ORF">UJA718_LOCUS25027</name>
</gene>
<dbReference type="Proteomes" id="UP000663848">
    <property type="component" value="Unassembled WGS sequence"/>
</dbReference>
<evidence type="ECO:0000313" key="4">
    <source>
        <dbReference type="EMBL" id="CAF4716692.1"/>
    </source>
</evidence>
<dbReference type="EMBL" id="CAJOBO010000721">
    <property type="protein sequence ID" value="CAF4278644.1"/>
    <property type="molecule type" value="Genomic_DNA"/>
</dbReference>
<accession>A0A820GKH5</accession>
<organism evidence="1 5">
    <name type="scientific">Rotaria socialis</name>
    <dbReference type="NCBI Taxonomy" id="392032"/>
    <lineage>
        <taxon>Eukaryota</taxon>
        <taxon>Metazoa</taxon>
        <taxon>Spiralia</taxon>
        <taxon>Gnathifera</taxon>
        <taxon>Rotifera</taxon>
        <taxon>Eurotatoria</taxon>
        <taxon>Bdelloidea</taxon>
        <taxon>Philodinida</taxon>
        <taxon>Philodinidae</taxon>
        <taxon>Rotaria</taxon>
    </lineage>
</organism>
<dbReference type="Proteomes" id="UP000663851">
    <property type="component" value="Unassembled WGS sequence"/>
</dbReference>
<protein>
    <submittedName>
        <fullName evidence="1">Uncharacterized protein</fullName>
    </submittedName>
</protein>
<dbReference type="EMBL" id="CAJOBR010002988">
    <property type="protein sequence ID" value="CAF4716692.1"/>
    <property type="molecule type" value="Genomic_DNA"/>
</dbReference>
<dbReference type="EMBL" id="CAJOBP010005980">
    <property type="protein sequence ID" value="CAF4482339.1"/>
    <property type="molecule type" value="Genomic_DNA"/>
</dbReference>
<proteinExistence type="predicted"/>
<evidence type="ECO:0000313" key="2">
    <source>
        <dbReference type="EMBL" id="CAF4346845.1"/>
    </source>
</evidence>
<evidence type="ECO:0000313" key="1">
    <source>
        <dbReference type="EMBL" id="CAF4278644.1"/>
    </source>
</evidence>
<evidence type="ECO:0000313" key="3">
    <source>
        <dbReference type="EMBL" id="CAF4482339.1"/>
    </source>
</evidence>
<evidence type="ECO:0000313" key="6">
    <source>
        <dbReference type="Proteomes" id="UP000663873"/>
    </source>
</evidence>
<reference evidence="1" key="1">
    <citation type="submission" date="2021-02" db="EMBL/GenBank/DDBJ databases">
        <authorList>
            <person name="Nowell W R."/>
        </authorList>
    </citation>
    <scope>NUCLEOTIDE SEQUENCE</scope>
</reference>
<dbReference type="AlphaFoldDB" id="A0A820GKH5"/>
<dbReference type="EMBL" id="CAJOBQ010000401">
    <property type="protein sequence ID" value="CAF4346845.1"/>
    <property type="molecule type" value="Genomic_DNA"/>
</dbReference>
<sequence>MSYAPCAFNTCTSSSRHRPVQLGEKRLGEKRIWPFGKNAMHDKVSTNNINSSTCNDNNSTSVPTNILSSSMNTSSSLTSPAANLIFKQSTTINTQALLPSPIKILSSDPCTTMTTLTYSSILQPIVVDESNISPLLDPSSYSDLQPCSLNMSCEPSRSLELTVSSNQQNTSNYDEKHLFTTGIDWNLSSSHISCST</sequence>
<dbReference type="Proteomes" id="UP000663862">
    <property type="component" value="Unassembled WGS sequence"/>
</dbReference>